<dbReference type="InterPro" id="IPR006222">
    <property type="entry name" value="GCVT_N"/>
</dbReference>
<dbReference type="Gene3D" id="3.30.70.1630">
    <property type="match status" value="1"/>
</dbReference>
<dbReference type="PANTHER" id="PTHR22602:SF0">
    <property type="entry name" value="TRANSFERASE CAF17, MITOCHONDRIAL-RELATED"/>
    <property type="match status" value="1"/>
</dbReference>
<dbReference type="InterPro" id="IPR045179">
    <property type="entry name" value="YgfZ/GcvT"/>
</dbReference>
<evidence type="ECO:0000259" key="1">
    <source>
        <dbReference type="Pfam" id="PF01571"/>
    </source>
</evidence>
<name>A0A369CD65_9GAMM</name>
<dbReference type="RefSeq" id="WP_114278688.1">
    <property type="nucleotide sequence ID" value="NZ_QPJY01000002.1"/>
</dbReference>
<sequence length="349" mass="37879">MKERWKKFLLDAGAEMDNGRVLHFGNPERELRVATTGNVLSDLNHLGLISAHGADAATFLQGQLTCDIRDVTDDSSLLGASCSHKGRVLTLFRLFRRGDGYYLQCAAELVEETLKRLRKYVLMSKVTLEDAGSAMVRFGYLGPEADRHLSELLGKVPEEVGSVIQTPDLLVVRLPGTQPRFEIAGSLEPACKLWESLNAWAAPVGAEAWRLQSILAGVPEVYAATSELFVPQMLNLQVLQGISFIKGCYTGQEVVARSEYLGKQKRRMFRAFAPAADRPDPGTDLYAPGSQSGQGPGKVVDAALAQGGGYEMLVVAELAAVEAGGMRLGDAEGPELEFRELPYALPEKA</sequence>
<dbReference type="InterPro" id="IPR029043">
    <property type="entry name" value="GcvT/YgfZ_C"/>
</dbReference>
<accession>A0A369CD65</accession>
<comment type="caution">
    <text evidence="2">The sequence shown here is derived from an EMBL/GenBank/DDBJ whole genome shotgun (WGS) entry which is preliminary data.</text>
</comment>
<organism evidence="2 3">
    <name type="scientific">Thioalbus denitrificans</name>
    <dbReference type="NCBI Taxonomy" id="547122"/>
    <lineage>
        <taxon>Bacteria</taxon>
        <taxon>Pseudomonadati</taxon>
        <taxon>Pseudomonadota</taxon>
        <taxon>Gammaproteobacteria</taxon>
        <taxon>Chromatiales</taxon>
        <taxon>Ectothiorhodospiraceae</taxon>
        <taxon>Thioalbus</taxon>
    </lineage>
</organism>
<dbReference type="InterPro" id="IPR017703">
    <property type="entry name" value="YgfZ/GCV_T_CS"/>
</dbReference>
<dbReference type="Gene3D" id="3.30.70.1400">
    <property type="entry name" value="Aminomethyltransferase beta-barrel domains"/>
    <property type="match status" value="1"/>
</dbReference>
<dbReference type="SUPFAM" id="SSF103025">
    <property type="entry name" value="Folate-binding domain"/>
    <property type="match status" value="1"/>
</dbReference>
<feature type="domain" description="GCVT N-terminal" evidence="1">
    <location>
        <begin position="28"/>
        <end position="154"/>
    </location>
</feature>
<dbReference type="OrthoDB" id="9796287at2"/>
<dbReference type="AlphaFoldDB" id="A0A369CD65"/>
<gene>
    <name evidence="2" type="ORF">DFQ59_102196</name>
</gene>
<dbReference type="NCBIfam" id="TIGR03317">
    <property type="entry name" value="ygfZ_signature"/>
    <property type="match status" value="1"/>
</dbReference>
<dbReference type="EMBL" id="QPJY01000002">
    <property type="protein sequence ID" value="RCX31849.1"/>
    <property type="molecule type" value="Genomic_DNA"/>
</dbReference>
<protein>
    <recommendedName>
        <fullName evidence="1">GCVT N-terminal domain-containing protein</fullName>
    </recommendedName>
</protein>
<reference evidence="2 3" key="1">
    <citation type="submission" date="2018-07" db="EMBL/GenBank/DDBJ databases">
        <title>Genomic Encyclopedia of Type Strains, Phase IV (KMG-IV): sequencing the most valuable type-strain genomes for metagenomic binning, comparative biology and taxonomic classification.</title>
        <authorList>
            <person name="Goeker M."/>
        </authorList>
    </citation>
    <scope>NUCLEOTIDE SEQUENCE [LARGE SCALE GENOMIC DNA]</scope>
    <source>
        <strain evidence="2 3">DSM 26407</strain>
    </source>
</reference>
<proteinExistence type="predicted"/>
<dbReference type="Gene3D" id="2.40.30.160">
    <property type="match status" value="1"/>
</dbReference>
<dbReference type="Proteomes" id="UP000252707">
    <property type="component" value="Unassembled WGS sequence"/>
</dbReference>
<dbReference type="PANTHER" id="PTHR22602">
    <property type="entry name" value="TRANSFERASE CAF17, MITOCHONDRIAL-RELATED"/>
    <property type="match status" value="1"/>
</dbReference>
<keyword evidence="3" id="KW-1185">Reference proteome</keyword>
<dbReference type="SUPFAM" id="SSF101790">
    <property type="entry name" value="Aminomethyltransferase beta-barrel domain"/>
    <property type="match status" value="1"/>
</dbReference>
<dbReference type="GO" id="GO:0016226">
    <property type="term" value="P:iron-sulfur cluster assembly"/>
    <property type="evidence" value="ECO:0007669"/>
    <property type="project" value="TreeGrafter"/>
</dbReference>
<evidence type="ECO:0000313" key="3">
    <source>
        <dbReference type="Proteomes" id="UP000252707"/>
    </source>
</evidence>
<evidence type="ECO:0000313" key="2">
    <source>
        <dbReference type="EMBL" id="RCX31849.1"/>
    </source>
</evidence>
<dbReference type="Pfam" id="PF01571">
    <property type="entry name" value="GCV_T"/>
    <property type="match status" value="1"/>
</dbReference>